<gene>
    <name evidence="10" type="ORF">AAHA92_03061</name>
</gene>
<comment type="caution">
    <text evidence="10">The sequence shown here is derived from an EMBL/GenBank/DDBJ whole genome shotgun (WGS) entry which is preliminary data.</text>
</comment>
<keyword evidence="5" id="KW-0255">Endonuclease</keyword>
<protein>
    <submittedName>
        <fullName evidence="10">Ribonuclease 3-like protein 3</fullName>
    </submittedName>
</protein>
<dbReference type="InterPro" id="IPR036389">
    <property type="entry name" value="RNase_III_sf"/>
</dbReference>
<dbReference type="FunFam" id="1.10.1520.10:FF:000004">
    <property type="entry name" value="Endoribonuclease dicer-like 1"/>
    <property type="match status" value="1"/>
</dbReference>
<dbReference type="PANTHER" id="PTHR14950">
    <property type="entry name" value="DICER-RELATED"/>
    <property type="match status" value="1"/>
</dbReference>
<evidence type="ECO:0000256" key="3">
    <source>
        <dbReference type="ARBA" id="ARBA00022722"/>
    </source>
</evidence>
<dbReference type="GO" id="GO:0003723">
    <property type="term" value="F:RNA binding"/>
    <property type="evidence" value="ECO:0007669"/>
    <property type="project" value="UniProtKB-KW"/>
</dbReference>
<evidence type="ECO:0000256" key="8">
    <source>
        <dbReference type="ARBA" id="ARBA00022884"/>
    </source>
</evidence>
<name>A0ABD1IFV6_SALDI</name>
<dbReference type="Gene3D" id="1.10.1520.10">
    <property type="entry name" value="Ribonuclease III domain"/>
    <property type="match status" value="1"/>
</dbReference>
<evidence type="ECO:0000259" key="9">
    <source>
        <dbReference type="PROSITE" id="PS50142"/>
    </source>
</evidence>
<sequence length="258" mass="29379">MREEEREMLVSFETLALSKRVSDVREIIEYEFNDPTILQQAFTHHSYKEGCSSLDRLAYIGDAILTFAVTKDQCLLYPDLDPGMLTRLRSANVDTEKLARVTLKHELHEFLRHNILLLEPQIEEFREAIAKYPLHSSGLIDAPKVLADIFEALIGAIFLDCKSSFDTTWEVVKKLLEPVITPATLPTHPVSQLLELCQSRRLSLKMRDSWSGDGVVEFVIDDACVGRAEYKAKRVIAKNRAALVAYNNLMRDQTTLQL</sequence>
<comment type="cofactor">
    <cofactor evidence="2">
        <name>Mg(2+)</name>
        <dbReference type="ChEBI" id="CHEBI:18420"/>
    </cofactor>
</comment>
<evidence type="ECO:0000256" key="1">
    <source>
        <dbReference type="ARBA" id="ARBA00001936"/>
    </source>
</evidence>
<dbReference type="AlphaFoldDB" id="A0ABD1IFV6"/>
<keyword evidence="7" id="KW-0460">Magnesium</keyword>
<keyword evidence="4" id="KW-0479">Metal-binding</keyword>
<comment type="cofactor">
    <cofactor evidence="1">
        <name>Mn(2+)</name>
        <dbReference type="ChEBI" id="CHEBI:29035"/>
    </cofactor>
</comment>
<proteinExistence type="predicted"/>
<dbReference type="EMBL" id="JBEAFC010000002">
    <property type="protein sequence ID" value="KAL1567598.1"/>
    <property type="molecule type" value="Genomic_DNA"/>
</dbReference>
<evidence type="ECO:0000256" key="7">
    <source>
        <dbReference type="ARBA" id="ARBA00022842"/>
    </source>
</evidence>
<dbReference type="GO" id="GO:0046872">
    <property type="term" value="F:metal ion binding"/>
    <property type="evidence" value="ECO:0007669"/>
    <property type="project" value="UniProtKB-KW"/>
</dbReference>
<evidence type="ECO:0000313" key="10">
    <source>
        <dbReference type="EMBL" id="KAL1567598.1"/>
    </source>
</evidence>
<dbReference type="GO" id="GO:0004519">
    <property type="term" value="F:endonuclease activity"/>
    <property type="evidence" value="ECO:0007669"/>
    <property type="project" value="UniProtKB-KW"/>
</dbReference>
<reference evidence="10 11" key="1">
    <citation type="submission" date="2024-06" db="EMBL/GenBank/DDBJ databases">
        <title>A chromosome level genome sequence of Diviner's sage (Salvia divinorum).</title>
        <authorList>
            <person name="Ford S.A."/>
            <person name="Ro D.-K."/>
            <person name="Ness R.W."/>
            <person name="Phillips M.A."/>
        </authorList>
    </citation>
    <scope>NUCLEOTIDE SEQUENCE [LARGE SCALE GENOMIC DNA]</scope>
    <source>
        <strain evidence="10">SAF-2024a</strain>
        <tissue evidence="10">Leaf</tissue>
    </source>
</reference>
<dbReference type="SUPFAM" id="SSF54768">
    <property type="entry name" value="dsRNA-binding domain-like"/>
    <property type="match status" value="1"/>
</dbReference>
<dbReference type="PANTHER" id="PTHR14950:SF54">
    <property type="entry name" value="RNASE II-LIKE 1"/>
    <property type="match status" value="1"/>
</dbReference>
<accession>A0ABD1IFV6</accession>
<evidence type="ECO:0000256" key="5">
    <source>
        <dbReference type="ARBA" id="ARBA00022759"/>
    </source>
</evidence>
<feature type="domain" description="RNase III" evidence="9">
    <location>
        <begin position="21"/>
        <end position="162"/>
    </location>
</feature>
<evidence type="ECO:0000256" key="6">
    <source>
        <dbReference type="ARBA" id="ARBA00022801"/>
    </source>
</evidence>
<keyword evidence="8" id="KW-0694">RNA-binding</keyword>
<keyword evidence="11" id="KW-1185">Reference proteome</keyword>
<dbReference type="GO" id="GO:0016787">
    <property type="term" value="F:hydrolase activity"/>
    <property type="evidence" value="ECO:0007669"/>
    <property type="project" value="UniProtKB-KW"/>
</dbReference>
<dbReference type="SMART" id="SM00535">
    <property type="entry name" value="RIBOc"/>
    <property type="match status" value="1"/>
</dbReference>
<organism evidence="10 11">
    <name type="scientific">Salvia divinorum</name>
    <name type="common">Maria pastora</name>
    <name type="synonym">Diviner's sage</name>
    <dbReference type="NCBI Taxonomy" id="28513"/>
    <lineage>
        <taxon>Eukaryota</taxon>
        <taxon>Viridiplantae</taxon>
        <taxon>Streptophyta</taxon>
        <taxon>Embryophyta</taxon>
        <taxon>Tracheophyta</taxon>
        <taxon>Spermatophyta</taxon>
        <taxon>Magnoliopsida</taxon>
        <taxon>eudicotyledons</taxon>
        <taxon>Gunneridae</taxon>
        <taxon>Pentapetalae</taxon>
        <taxon>asterids</taxon>
        <taxon>lamiids</taxon>
        <taxon>Lamiales</taxon>
        <taxon>Lamiaceae</taxon>
        <taxon>Nepetoideae</taxon>
        <taxon>Mentheae</taxon>
        <taxon>Salviinae</taxon>
        <taxon>Salvia</taxon>
        <taxon>Salvia subgen. Calosphace</taxon>
    </lineage>
</organism>
<dbReference type="PROSITE" id="PS50142">
    <property type="entry name" value="RNASE_3_2"/>
    <property type="match status" value="1"/>
</dbReference>
<evidence type="ECO:0000313" key="11">
    <source>
        <dbReference type="Proteomes" id="UP001567538"/>
    </source>
</evidence>
<dbReference type="CDD" id="cd00593">
    <property type="entry name" value="RIBOc"/>
    <property type="match status" value="1"/>
</dbReference>
<dbReference type="InterPro" id="IPR000999">
    <property type="entry name" value="RNase_III_dom"/>
</dbReference>
<dbReference type="Pfam" id="PF00636">
    <property type="entry name" value="Ribonuclease_3"/>
    <property type="match status" value="1"/>
</dbReference>
<evidence type="ECO:0000256" key="2">
    <source>
        <dbReference type="ARBA" id="ARBA00001946"/>
    </source>
</evidence>
<evidence type="ECO:0000256" key="4">
    <source>
        <dbReference type="ARBA" id="ARBA00022723"/>
    </source>
</evidence>
<keyword evidence="6" id="KW-0378">Hydrolase</keyword>
<dbReference type="Proteomes" id="UP001567538">
    <property type="component" value="Unassembled WGS sequence"/>
</dbReference>
<keyword evidence="3" id="KW-0540">Nuclease</keyword>
<dbReference type="SUPFAM" id="SSF69065">
    <property type="entry name" value="RNase III domain-like"/>
    <property type="match status" value="1"/>
</dbReference>